<dbReference type="EMBL" id="RBZU01000002">
    <property type="protein sequence ID" value="RKP57772.1"/>
    <property type="molecule type" value="Genomic_DNA"/>
</dbReference>
<keyword evidence="1" id="KW-0812">Transmembrane</keyword>
<organism evidence="2 3">
    <name type="scientific">Pararobbsia silviterrae</name>
    <dbReference type="NCBI Taxonomy" id="1792498"/>
    <lineage>
        <taxon>Bacteria</taxon>
        <taxon>Pseudomonadati</taxon>
        <taxon>Pseudomonadota</taxon>
        <taxon>Betaproteobacteria</taxon>
        <taxon>Burkholderiales</taxon>
        <taxon>Burkholderiaceae</taxon>
        <taxon>Pararobbsia</taxon>
    </lineage>
</organism>
<protein>
    <submittedName>
        <fullName evidence="2">Uncharacterized protein</fullName>
    </submittedName>
</protein>
<sequence length="172" mass="18622">MPLNKGTNIFLGAIVAIATLCALYNLAWIPSEAQALRRFRQDPSCHPAVGRETIAGACEFEHDTLIDDPQVVMGRSGPSYLLSLRTPAGGVVTAQVYADIDDPLRRGIRSVGRLIYDGQVIAIYAGPASEPTLAYPSLAGRTFNAVYSAAIAILFAVPLALRIRRRVRSKRK</sequence>
<dbReference type="RefSeq" id="WP_121085075.1">
    <property type="nucleotide sequence ID" value="NZ_RBZU01000002.1"/>
</dbReference>
<feature type="transmembrane region" description="Helical" evidence="1">
    <location>
        <begin position="9"/>
        <end position="29"/>
    </location>
</feature>
<dbReference type="AlphaFoldDB" id="A0A494Y6R9"/>
<name>A0A494Y6R9_9BURK</name>
<proteinExistence type="predicted"/>
<reference evidence="2 3" key="1">
    <citation type="submission" date="2018-10" db="EMBL/GenBank/DDBJ databases">
        <title>Robbsia sp. DHC34, isolated from soil.</title>
        <authorList>
            <person name="Gao Z.-H."/>
            <person name="Qiu L.-H."/>
        </authorList>
    </citation>
    <scope>NUCLEOTIDE SEQUENCE [LARGE SCALE GENOMIC DNA]</scope>
    <source>
        <strain evidence="2 3">DHC34</strain>
    </source>
</reference>
<evidence type="ECO:0000256" key="1">
    <source>
        <dbReference type="SAM" id="Phobius"/>
    </source>
</evidence>
<evidence type="ECO:0000313" key="2">
    <source>
        <dbReference type="EMBL" id="RKP57772.1"/>
    </source>
</evidence>
<keyword evidence="1" id="KW-0472">Membrane</keyword>
<keyword evidence="3" id="KW-1185">Reference proteome</keyword>
<feature type="transmembrane region" description="Helical" evidence="1">
    <location>
        <begin position="145"/>
        <end position="163"/>
    </location>
</feature>
<gene>
    <name evidence="2" type="ORF">D7S86_07520</name>
</gene>
<accession>A0A494Y6R9</accession>
<keyword evidence="1" id="KW-1133">Transmembrane helix</keyword>
<comment type="caution">
    <text evidence="2">The sequence shown here is derived from an EMBL/GenBank/DDBJ whole genome shotgun (WGS) entry which is preliminary data.</text>
</comment>
<dbReference type="Proteomes" id="UP000270342">
    <property type="component" value="Unassembled WGS sequence"/>
</dbReference>
<evidence type="ECO:0000313" key="3">
    <source>
        <dbReference type="Proteomes" id="UP000270342"/>
    </source>
</evidence>